<dbReference type="Pfam" id="PF10545">
    <property type="entry name" value="MADF_DNA_bdg"/>
    <property type="match status" value="1"/>
</dbReference>
<dbReference type="InterPro" id="IPR006578">
    <property type="entry name" value="MADF-dom"/>
</dbReference>
<evidence type="ECO:0008006" key="6">
    <source>
        <dbReference type="Google" id="ProtNLM"/>
    </source>
</evidence>
<proteinExistence type="predicted"/>
<comment type="subcellular location">
    <subcellularLocation>
        <location evidence="1">Nucleus</location>
    </subcellularLocation>
</comment>
<feature type="compositionally biased region" description="Basic and acidic residues" evidence="2">
    <location>
        <begin position="287"/>
        <end position="299"/>
    </location>
</feature>
<keyword evidence="1" id="KW-0539">Nucleus</keyword>
<feature type="region of interest" description="Disordered" evidence="2">
    <location>
        <begin position="269"/>
        <end position="322"/>
    </location>
</feature>
<dbReference type="PROSITE" id="PS51029">
    <property type="entry name" value="MADF"/>
    <property type="match status" value="1"/>
</dbReference>
<sequence length="322" mass="36481">MVYFTEKLINEVRKRSCIWDATDMNHLNKEVLTSTWTEIAENLYSDWHTLSSFDKRGRVSDVKKKWTNIKDSFVKDVKGNKPRKSQCLPEHRKKYYLYDHLQFLLPFIQDSNSGGGSVPVQKKKIRKNTLGEGSSRNLQPAAVETPSVASGIGERSETLQPDVQQYVDILNNFAGKTAASALCRLDGDLSFMVSLLPTIKSMNEKQRINFKIGILQLVSRIKFDELPHHPSGTMYPFTSTTPDLGGFSVSSQPAVMIGVPPLQPFVNRATVSSTQQQQQHHQRNHQHHIEHESTVKQEVIDSSPGKSYWRSDCDTEDDMDSS</sequence>
<evidence type="ECO:0000259" key="4">
    <source>
        <dbReference type="PROSITE" id="PS51031"/>
    </source>
</evidence>
<dbReference type="InterPro" id="IPR039353">
    <property type="entry name" value="TF_Adf1"/>
</dbReference>
<feature type="region of interest" description="Disordered" evidence="2">
    <location>
        <begin position="130"/>
        <end position="155"/>
    </location>
</feature>
<accession>A0A2S2PS33</accession>
<evidence type="ECO:0000313" key="5">
    <source>
        <dbReference type="EMBL" id="MBY32213.1"/>
    </source>
</evidence>
<protein>
    <recommendedName>
        <fullName evidence="6">MADF domain-containing protein</fullName>
    </recommendedName>
</protein>
<organism evidence="5">
    <name type="scientific">Schizaphis graminum</name>
    <name type="common">Green bug aphid</name>
    <dbReference type="NCBI Taxonomy" id="13262"/>
    <lineage>
        <taxon>Eukaryota</taxon>
        <taxon>Metazoa</taxon>
        <taxon>Ecdysozoa</taxon>
        <taxon>Arthropoda</taxon>
        <taxon>Hexapoda</taxon>
        <taxon>Insecta</taxon>
        <taxon>Pterygota</taxon>
        <taxon>Neoptera</taxon>
        <taxon>Paraneoptera</taxon>
        <taxon>Hemiptera</taxon>
        <taxon>Sternorrhyncha</taxon>
        <taxon>Aphidomorpha</taxon>
        <taxon>Aphidoidea</taxon>
        <taxon>Aphididae</taxon>
        <taxon>Aphidini</taxon>
        <taxon>Schizaphis</taxon>
    </lineage>
</organism>
<dbReference type="Pfam" id="PF02944">
    <property type="entry name" value="BESS"/>
    <property type="match status" value="1"/>
</dbReference>
<dbReference type="PROSITE" id="PS51031">
    <property type="entry name" value="BESS"/>
    <property type="match status" value="1"/>
</dbReference>
<dbReference type="PANTHER" id="PTHR12243">
    <property type="entry name" value="MADF DOMAIN TRANSCRIPTION FACTOR"/>
    <property type="match status" value="1"/>
</dbReference>
<feature type="domain" description="MADF" evidence="3">
    <location>
        <begin position="7"/>
        <end position="109"/>
    </location>
</feature>
<dbReference type="PANTHER" id="PTHR12243:SF67">
    <property type="entry name" value="COREPRESSOR OF PANGOLIN, ISOFORM A-RELATED"/>
    <property type="match status" value="1"/>
</dbReference>
<evidence type="ECO:0000256" key="1">
    <source>
        <dbReference type="PROSITE-ProRule" id="PRU00371"/>
    </source>
</evidence>
<evidence type="ECO:0000259" key="3">
    <source>
        <dbReference type="PROSITE" id="PS51029"/>
    </source>
</evidence>
<evidence type="ECO:0000256" key="2">
    <source>
        <dbReference type="SAM" id="MobiDB-lite"/>
    </source>
</evidence>
<dbReference type="InterPro" id="IPR004210">
    <property type="entry name" value="BESS_motif"/>
</dbReference>
<name>A0A2S2PS33_SCHGA</name>
<dbReference type="GO" id="GO:0006357">
    <property type="term" value="P:regulation of transcription by RNA polymerase II"/>
    <property type="evidence" value="ECO:0007669"/>
    <property type="project" value="TreeGrafter"/>
</dbReference>
<feature type="domain" description="BESS" evidence="4">
    <location>
        <begin position="185"/>
        <end position="224"/>
    </location>
</feature>
<dbReference type="GO" id="GO:0005667">
    <property type="term" value="C:transcription regulator complex"/>
    <property type="evidence" value="ECO:0007669"/>
    <property type="project" value="TreeGrafter"/>
</dbReference>
<dbReference type="GO" id="GO:0005634">
    <property type="term" value="C:nucleus"/>
    <property type="evidence" value="ECO:0007669"/>
    <property type="project" value="UniProtKB-SubCell"/>
</dbReference>
<dbReference type="GO" id="GO:0003677">
    <property type="term" value="F:DNA binding"/>
    <property type="evidence" value="ECO:0007669"/>
    <property type="project" value="InterPro"/>
</dbReference>
<dbReference type="AlphaFoldDB" id="A0A2S2PS33"/>
<dbReference type="SMART" id="SM00595">
    <property type="entry name" value="MADF"/>
    <property type="match status" value="1"/>
</dbReference>
<dbReference type="EMBL" id="GGMR01019594">
    <property type="protein sequence ID" value="MBY32213.1"/>
    <property type="molecule type" value="Transcribed_RNA"/>
</dbReference>
<reference evidence="5" key="1">
    <citation type="submission" date="2018-04" db="EMBL/GenBank/DDBJ databases">
        <title>Transcriptome of Schizaphis graminum biotype I.</title>
        <authorList>
            <person name="Scully E.D."/>
            <person name="Geib S.M."/>
            <person name="Palmer N.A."/>
            <person name="Koch K."/>
            <person name="Bradshaw J."/>
            <person name="Heng-Moss T."/>
            <person name="Sarath G."/>
        </authorList>
    </citation>
    <scope>NUCLEOTIDE SEQUENCE</scope>
</reference>
<gene>
    <name evidence="5" type="ORF">g.71032</name>
</gene>